<reference evidence="2 3" key="1">
    <citation type="submission" date="2023-08" db="EMBL/GenBank/DDBJ databases">
        <title>Helicovermis profunda gen. nov., sp. nov., a novel mesophilic, fermentative bacterium within the Bacillota from a deep-sea hydrothermal vent chimney.</title>
        <authorList>
            <person name="Miyazaki U."/>
            <person name="Mizutani D."/>
            <person name="Hashimoto Y."/>
            <person name="Tame A."/>
            <person name="Sawayama S."/>
            <person name="Miyazaki J."/>
            <person name="Takai K."/>
            <person name="Nakagawa S."/>
        </authorList>
    </citation>
    <scope>NUCLEOTIDE SEQUENCE [LARGE SCALE GENOMIC DNA]</scope>
    <source>
        <strain evidence="2 3">S502</strain>
    </source>
</reference>
<keyword evidence="3" id="KW-1185">Reference proteome</keyword>
<dbReference type="PANTHER" id="PTHR13754">
    <property type="entry name" value="METALLO-BETA-LACTAMASE SUPERFAMILY PROTEIN"/>
    <property type="match status" value="1"/>
</dbReference>
<dbReference type="CDD" id="cd07713">
    <property type="entry name" value="DHPS-like_MBL-fold"/>
    <property type="match status" value="1"/>
</dbReference>
<dbReference type="RefSeq" id="WP_338535276.1">
    <property type="nucleotide sequence ID" value="NZ_AP028654.1"/>
</dbReference>
<dbReference type="PANTHER" id="PTHR13754:SF18">
    <property type="entry name" value="7,8-DIHYDROPTERIN-6-METHYL-4-(BETA-D-RIBOFURANOSYL)-AMINOBENZENE-5'-PHOSPHATE SYNTHASE"/>
    <property type="match status" value="1"/>
</dbReference>
<gene>
    <name evidence="2" type="ORF">HLPR_19830</name>
</gene>
<feature type="domain" description="Metallo-beta-lactamase" evidence="1">
    <location>
        <begin position="16"/>
        <end position="69"/>
    </location>
</feature>
<accession>A0AAU9ECG9</accession>
<dbReference type="InterPro" id="IPR041712">
    <property type="entry name" value="DHPS-like_MBL-fold"/>
</dbReference>
<dbReference type="SUPFAM" id="SSF56281">
    <property type="entry name" value="Metallo-hydrolase/oxidoreductase"/>
    <property type="match status" value="1"/>
</dbReference>
<dbReference type="GO" id="GO:0016740">
    <property type="term" value="F:transferase activity"/>
    <property type="evidence" value="ECO:0007669"/>
    <property type="project" value="TreeGrafter"/>
</dbReference>
<evidence type="ECO:0000313" key="2">
    <source>
        <dbReference type="EMBL" id="BEP29652.1"/>
    </source>
</evidence>
<evidence type="ECO:0000259" key="1">
    <source>
        <dbReference type="Pfam" id="PF00753"/>
    </source>
</evidence>
<dbReference type="Proteomes" id="UP001321786">
    <property type="component" value="Chromosome"/>
</dbReference>
<organism evidence="2 3">
    <name type="scientific">Helicovermis profundi</name>
    <dbReference type="NCBI Taxonomy" id="3065157"/>
    <lineage>
        <taxon>Bacteria</taxon>
        <taxon>Bacillati</taxon>
        <taxon>Bacillota</taxon>
        <taxon>Clostridia</taxon>
        <taxon>Helicovermis</taxon>
    </lineage>
</organism>
<sequence length="253" mass="29312">MLIKVITERPDFSLQIETDSKKKILFDTGNQNVEKRYEELFEKKLEFEYIVLSHGHWDHGNGLEYLKDKKLICHPNSFIKRYRAKDRSYIGLKLNKEELKEKFELTMKDKAYKISNGVYFLGEINKSNNFEGKISTFEKENGEMDLVKDDSGMCFNTEKGLVVISGCSHSGICNIIEHAKRVSGQAKVYAVIGGFHLKIVDEILEKTINYLEKEQIDYIYTGHCTSDKVIDYLINKLNNVSKLYEGQNIELNK</sequence>
<dbReference type="InterPro" id="IPR052926">
    <property type="entry name" value="Metallo-beta-lactamase_dom"/>
</dbReference>
<dbReference type="AlphaFoldDB" id="A0AAU9ECG9"/>
<dbReference type="KEGG" id="hprf:HLPR_19830"/>
<protein>
    <submittedName>
        <fullName evidence="2">MBL fold metallo-hydrolase</fullName>
    </submittedName>
</protein>
<dbReference type="InterPro" id="IPR001279">
    <property type="entry name" value="Metallo-B-lactamas"/>
</dbReference>
<dbReference type="Gene3D" id="3.60.15.10">
    <property type="entry name" value="Ribonuclease Z/Hydroxyacylglutathione hydrolase-like"/>
    <property type="match status" value="1"/>
</dbReference>
<dbReference type="InterPro" id="IPR036866">
    <property type="entry name" value="RibonucZ/Hydroxyglut_hydro"/>
</dbReference>
<evidence type="ECO:0000313" key="3">
    <source>
        <dbReference type="Proteomes" id="UP001321786"/>
    </source>
</evidence>
<dbReference type="EMBL" id="AP028654">
    <property type="protein sequence ID" value="BEP29652.1"/>
    <property type="molecule type" value="Genomic_DNA"/>
</dbReference>
<dbReference type="Pfam" id="PF00753">
    <property type="entry name" value="Lactamase_B"/>
    <property type="match status" value="1"/>
</dbReference>
<proteinExistence type="predicted"/>
<name>A0AAU9ECG9_9FIRM</name>